<accession>A0ABV5E548</accession>
<gene>
    <name evidence="1" type="ORF">VSS16_04210</name>
</gene>
<protein>
    <submittedName>
        <fullName evidence="1">Uncharacterized protein</fullName>
    </submittedName>
</protein>
<dbReference type="EMBL" id="JAYMRP010000003">
    <property type="protein sequence ID" value="MFB8771944.1"/>
    <property type="molecule type" value="Genomic_DNA"/>
</dbReference>
<sequence length="264" mass="28883">MAEYEDNPAGRLRTLLIELHRAAPNTPAWDAVARLLVPEAPPSSPEALRAITRLLELPADIRAAVAALDEDDEEKEHLLEHLDKVETFLTYVANRNTNLQSAFQVLSIGGDVPNSAAVQSLGTCSRRLHRYSPEAVIPLEEVDALVQSVTTLMDDIRASSLEQAAKLLLLHHLHRLLQALDLIRITGAAPVEESLDAFFGAVSRNPEVMQDAGRHGFAERLAGIANVIRTAFDIARGVRQFGTETHAVIEQGTNAIEQARHLLP</sequence>
<evidence type="ECO:0000313" key="2">
    <source>
        <dbReference type="Proteomes" id="UP001585080"/>
    </source>
</evidence>
<proteinExistence type="predicted"/>
<evidence type="ECO:0000313" key="1">
    <source>
        <dbReference type="EMBL" id="MFB8771944.1"/>
    </source>
</evidence>
<reference evidence="1 2" key="1">
    <citation type="submission" date="2024-01" db="EMBL/GenBank/DDBJ databases">
        <title>Genome mining of biosynthetic gene clusters to explore secondary metabolites of Streptomyces sp.</title>
        <authorList>
            <person name="Baig A."/>
            <person name="Ajitkumar Shintre N."/>
            <person name="Kumar H."/>
            <person name="Anbarasu A."/>
            <person name="Ramaiah S."/>
        </authorList>
    </citation>
    <scope>NUCLEOTIDE SEQUENCE [LARGE SCALE GENOMIC DNA]</scope>
    <source>
        <strain evidence="1 2">A57</strain>
    </source>
</reference>
<keyword evidence="2" id="KW-1185">Reference proteome</keyword>
<comment type="caution">
    <text evidence="1">The sequence shown here is derived from an EMBL/GenBank/DDBJ whole genome shotgun (WGS) entry which is preliminary data.</text>
</comment>
<organism evidence="1 2">
    <name type="scientific">Streptomyces broussonetiae</name>
    <dbReference type="NCBI Taxonomy" id="2686304"/>
    <lineage>
        <taxon>Bacteria</taxon>
        <taxon>Bacillati</taxon>
        <taxon>Actinomycetota</taxon>
        <taxon>Actinomycetes</taxon>
        <taxon>Kitasatosporales</taxon>
        <taxon>Streptomycetaceae</taxon>
        <taxon>Streptomyces</taxon>
    </lineage>
</organism>
<dbReference type="Proteomes" id="UP001585080">
    <property type="component" value="Unassembled WGS sequence"/>
</dbReference>
<name>A0ABV5E548_9ACTN</name>
<dbReference type="RefSeq" id="WP_376730957.1">
    <property type="nucleotide sequence ID" value="NZ_JAYMRP010000003.1"/>
</dbReference>